<dbReference type="PIRSF" id="PIRSF000296">
    <property type="entry name" value="SrpA"/>
    <property type="match status" value="1"/>
</dbReference>
<dbReference type="EC" id="1.11.1.-" evidence="1"/>
<dbReference type="OrthoDB" id="255727at2"/>
<dbReference type="GO" id="GO:0004096">
    <property type="term" value="F:catalase activity"/>
    <property type="evidence" value="ECO:0007669"/>
    <property type="project" value="InterPro"/>
</dbReference>
<dbReference type="InterPro" id="IPR020835">
    <property type="entry name" value="Catalase_sf"/>
</dbReference>
<keyword evidence="1 3" id="KW-0408">Iron</keyword>
<dbReference type="eggNOG" id="COG0753">
    <property type="taxonomic scope" value="Bacteria"/>
</dbReference>
<evidence type="ECO:0000256" key="1">
    <source>
        <dbReference type="PIRNR" id="PIRNR000296"/>
    </source>
</evidence>
<feature type="active site" evidence="2">
    <location>
        <position position="34"/>
    </location>
</feature>
<evidence type="ECO:0000259" key="4">
    <source>
        <dbReference type="SMART" id="SM01060"/>
    </source>
</evidence>
<feature type="domain" description="Catalase core" evidence="4">
    <location>
        <begin position="1"/>
        <end position="317"/>
    </location>
</feature>
<comment type="similarity">
    <text evidence="1">Belongs to the catalase family.</text>
</comment>
<keyword evidence="1 3" id="KW-0479">Metal-binding</keyword>
<accession>E8X2Z7</accession>
<keyword evidence="1" id="KW-0560">Oxidoreductase</keyword>
<dbReference type="GO" id="GO:0005737">
    <property type="term" value="C:cytoplasm"/>
    <property type="evidence" value="ECO:0007669"/>
    <property type="project" value="TreeGrafter"/>
</dbReference>
<dbReference type="Gene3D" id="2.40.180.10">
    <property type="entry name" value="Catalase core domain"/>
    <property type="match status" value="1"/>
</dbReference>
<dbReference type="Gene3D" id="1.20.1280.120">
    <property type="match status" value="1"/>
</dbReference>
<evidence type="ECO:0000256" key="2">
    <source>
        <dbReference type="PIRSR" id="PIRSR000296-1"/>
    </source>
</evidence>
<dbReference type="CDD" id="cd08153">
    <property type="entry name" value="srpA_like"/>
    <property type="match status" value="1"/>
</dbReference>
<keyword evidence="1" id="KW-0575">Peroxidase</keyword>
<reference evidence="6" key="1">
    <citation type="submission" date="2011-01" db="EMBL/GenBank/DDBJ databases">
        <title>Complete sequence of chromosome of Acidobacterium sp. MP5ACTX9.</title>
        <authorList>
            <consortium name="US DOE Joint Genome Institute"/>
            <person name="Lucas S."/>
            <person name="Copeland A."/>
            <person name="Lapidus A."/>
            <person name="Cheng J.-F."/>
            <person name="Goodwin L."/>
            <person name="Pitluck S."/>
            <person name="Teshima H."/>
            <person name="Detter J.C."/>
            <person name="Han C."/>
            <person name="Tapia R."/>
            <person name="Land M."/>
            <person name="Hauser L."/>
            <person name="Kyrpides N."/>
            <person name="Ivanova N."/>
            <person name="Ovchinnikova G."/>
            <person name="Pagani I."/>
            <person name="Rawat S.R."/>
            <person name="Mannisto M."/>
            <person name="Haggblom M.M."/>
            <person name="Woyke T."/>
        </authorList>
    </citation>
    <scope>NUCLEOTIDE SEQUENCE [LARGE SCALE GENOMIC DNA]</scope>
    <source>
        <strain evidence="6">MP5ACTX9</strain>
    </source>
</reference>
<proteinExistence type="inferred from homology"/>
<comment type="function">
    <text evidence="1">Has an organic peroxide-dependent peroxidase activity.</text>
</comment>
<dbReference type="STRING" id="1198114.AciX9_1068"/>
<dbReference type="RefSeq" id="WP_013579454.1">
    <property type="nucleotide sequence ID" value="NC_015064.1"/>
</dbReference>
<name>E8X2Z7_GRATM</name>
<dbReference type="GO" id="GO:0042744">
    <property type="term" value="P:hydrogen peroxide catabolic process"/>
    <property type="evidence" value="ECO:0007669"/>
    <property type="project" value="TreeGrafter"/>
</dbReference>
<dbReference type="HOGENOM" id="CLU_045961_0_0_0"/>
<keyword evidence="6" id="KW-1185">Reference proteome</keyword>
<sequence length="317" mass="33942">MPLPSDEKLVELGNELIKAFDGIFGLHPGFRPAHAKGVLLTGTFMPTAEAKALAPAPHFVQQATPVTVRFSDSTGLPQIPDTDGNANPRGMAIRFNLGEHVHTDIVAHSTDGFPTRTGGEFLEFLKAVATSGPDTPSPKPIEVFLGGHPAALKFVQTPKPFPVSFGTEDYFGVTAMQFTSEAGEVKFGRYQIVPKAGVARLSDDEVKAKGPNYSFDEIKERVAAGPVAFEVKLQVAGPGDVVDDATIHWPVERPVISLGTVVLDAVVADDAAEQQKIIFDPIPRCAGIEPSDDPLLELRAAIYLLSGRRRRAATQAE</sequence>
<comment type="cofactor">
    <cofactor evidence="1">
        <name>heme</name>
        <dbReference type="ChEBI" id="CHEBI:30413"/>
    </cofactor>
</comment>
<dbReference type="Proteomes" id="UP000000343">
    <property type="component" value="Chromosome"/>
</dbReference>
<dbReference type="PANTHER" id="PTHR11465">
    <property type="entry name" value="CATALASE"/>
    <property type="match status" value="1"/>
</dbReference>
<dbReference type="PANTHER" id="PTHR11465:SF62">
    <property type="entry name" value="CATALASE T"/>
    <property type="match status" value="1"/>
</dbReference>
<dbReference type="GO" id="GO:0046872">
    <property type="term" value="F:metal ion binding"/>
    <property type="evidence" value="ECO:0007669"/>
    <property type="project" value="UniProtKB-KW"/>
</dbReference>
<dbReference type="InterPro" id="IPR011614">
    <property type="entry name" value="Catalase_core"/>
</dbReference>
<dbReference type="PROSITE" id="PS51402">
    <property type="entry name" value="CATALASE_3"/>
    <property type="match status" value="1"/>
</dbReference>
<protein>
    <recommendedName>
        <fullName evidence="1">Catalase-related peroxidase</fullName>
        <ecNumber evidence="1">1.11.1.-</ecNumber>
    </recommendedName>
</protein>
<dbReference type="Pfam" id="PF00199">
    <property type="entry name" value="Catalase"/>
    <property type="match status" value="1"/>
</dbReference>
<dbReference type="GO" id="GO:0042542">
    <property type="term" value="P:response to hydrogen peroxide"/>
    <property type="evidence" value="ECO:0007669"/>
    <property type="project" value="TreeGrafter"/>
</dbReference>
<evidence type="ECO:0000313" key="6">
    <source>
        <dbReference type="Proteomes" id="UP000000343"/>
    </source>
</evidence>
<dbReference type="KEGG" id="acm:AciX9_1068"/>
<gene>
    <name evidence="5" type="ordered locus">AciX9_1068</name>
</gene>
<dbReference type="PaxDb" id="1198114-AciX9_1068"/>
<evidence type="ECO:0000256" key="3">
    <source>
        <dbReference type="PIRSR" id="PIRSR000296-2"/>
    </source>
</evidence>
<dbReference type="InterPro" id="IPR018028">
    <property type="entry name" value="Catalase"/>
</dbReference>
<dbReference type="SUPFAM" id="SSF56634">
    <property type="entry name" value="Heme-dependent catalase-like"/>
    <property type="match status" value="1"/>
</dbReference>
<keyword evidence="1 3" id="KW-0349">Heme</keyword>
<organism evidence="6">
    <name type="scientific">Granulicella tundricola (strain ATCC BAA-1859 / DSM 23138 / MP5ACTX9)</name>
    <dbReference type="NCBI Taxonomy" id="1198114"/>
    <lineage>
        <taxon>Bacteria</taxon>
        <taxon>Pseudomonadati</taxon>
        <taxon>Acidobacteriota</taxon>
        <taxon>Terriglobia</taxon>
        <taxon>Terriglobales</taxon>
        <taxon>Acidobacteriaceae</taxon>
        <taxon>Granulicella</taxon>
    </lineage>
</organism>
<feature type="binding site" description="axial binding residue" evidence="3">
    <location>
        <position position="303"/>
    </location>
    <ligand>
        <name>heme</name>
        <dbReference type="ChEBI" id="CHEBI:30413"/>
    </ligand>
    <ligandPart>
        <name>Fe</name>
        <dbReference type="ChEBI" id="CHEBI:18248"/>
    </ligandPart>
</feature>
<evidence type="ECO:0000313" key="5">
    <source>
        <dbReference type="EMBL" id="ADW68131.1"/>
    </source>
</evidence>
<dbReference type="AlphaFoldDB" id="E8X2Z7"/>
<dbReference type="GO" id="GO:0020037">
    <property type="term" value="F:heme binding"/>
    <property type="evidence" value="ECO:0007669"/>
    <property type="project" value="InterPro"/>
</dbReference>
<dbReference type="InterPro" id="IPR024168">
    <property type="entry name" value="Catalase_SrpA-type_pred"/>
</dbReference>
<dbReference type="EMBL" id="CP002480">
    <property type="protein sequence ID" value="ADW68131.1"/>
    <property type="molecule type" value="Genomic_DNA"/>
</dbReference>
<dbReference type="PRINTS" id="PR00067">
    <property type="entry name" value="CATALASE"/>
</dbReference>
<dbReference type="SMART" id="SM01060">
    <property type="entry name" value="Catalase"/>
    <property type="match status" value="1"/>
</dbReference>